<dbReference type="Gene3D" id="1.10.10.60">
    <property type="entry name" value="Homeodomain-like"/>
    <property type="match status" value="1"/>
</dbReference>
<accession>A0A917F3W5</accession>
<dbReference type="PANTHER" id="PTHR30055:SF234">
    <property type="entry name" value="HTH-TYPE TRANSCRIPTIONAL REGULATOR BETI"/>
    <property type="match status" value="1"/>
</dbReference>
<keyword evidence="1" id="KW-0805">Transcription regulation</keyword>
<keyword evidence="7" id="KW-1185">Reference proteome</keyword>
<feature type="domain" description="HTH tetR-type" evidence="5">
    <location>
        <begin position="1"/>
        <end position="50"/>
    </location>
</feature>
<reference evidence="6" key="2">
    <citation type="submission" date="2020-09" db="EMBL/GenBank/DDBJ databases">
        <authorList>
            <person name="Sun Q."/>
            <person name="Zhou Y."/>
        </authorList>
    </citation>
    <scope>NUCLEOTIDE SEQUENCE</scope>
    <source>
        <strain evidence="6">CGMCC 1.16067</strain>
    </source>
</reference>
<dbReference type="GO" id="GO:0000976">
    <property type="term" value="F:transcription cis-regulatory region binding"/>
    <property type="evidence" value="ECO:0007669"/>
    <property type="project" value="TreeGrafter"/>
</dbReference>
<dbReference type="InterPro" id="IPR009057">
    <property type="entry name" value="Homeodomain-like_sf"/>
</dbReference>
<dbReference type="Pfam" id="PF00440">
    <property type="entry name" value="TetR_N"/>
    <property type="match status" value="1"/>
</dbReference>
<feature type="DNA-binding region" description="H-T-H motif" evidence="4">
    <location>
        <begin position="13"/>
        <end position="32"/>
    </location>
</feature>
<proteinExistence type="predicted"/>
<protein>
    <recommendedName>
        <fullName evidence="5">HTH tetR-type domain-containing protein</fullName>
    </recommendedName>
</protein>
<keyword evidence="3" id="KW-0804">Transcription</keyword>
<evidence type="ECO:0000313" key="7">
    <source>
        <dbReference type="Proteomes" id="UP000649179"/>
    </source>
</evidence>
<gene>
    <name evidence="6" type="ORF">GCM10011519_22310</name>
</gene>
<sequence length="181" mass="19245">MRVVDEAGYAGTTAAAIAREAGLSKGLLWHYFADLDDLLEVTARHLLDVLQAAAGSRMDLDAPAPAVLRDAVRANAALRSTHRAERAVLEEIVRTMRTGEGALRFTAADFEPVYLAQEAIVRRGQSEGDLRASIDPRAAVLAFQGAVDAMMAHLDAHPEVAGDAFAEVVADVVLGGLVSER</sequence>
<dbReference type="Gene3D" id="1.10.357.10">
    <property type="entry name" value="Tetracycline Repressor, domain 2"/>
    <property type="match status" value="1"/>
</dbReference>
<dbReference type="EMBL" id="BMKQ01000001">
    <property type="protein sequence ID" value="GGF47808.1"/>
    <property type="molecule type" value="Genomic_DNA"/>
</dbReference>
<evidence type="ECO:0000256" key="4">
    <source>
        <dbReference type="PROSITE-ProRule" id="PRU00335"/>
    </source>
</evidence>
<evidence type="ECO:0000256" key="1">
    <source>
        <dbReference type="ARBA" id="ARBA00023015"/>
    </source>
</evidence>
<evidence type="ECO:0000259" key="5">
    <source>
        <dbReference type="PROSITE" id="PS50977"/>
    </source>
</evidence>
<dbReference type="AlphaFoldDB" id="A0A917F3W5"/>
<evidence type="ECO:0000256" key="2">
    <source>
        <dbReference type="ARBA" id="ARBA00023125"/>
    </source>
</evidence>
<organism evidence="6 7">
    <name type="scientific">Marmoricola endophyticus</name>
    <dbReference type="NCBI Taxonomy" id="2040280"/>
    <lineage>
        <taxon>Bacteria</taxon>
        <taxon>Bacillati</taxon>
        <taxon>Actinomycetota</taxon>
        <taxon>Actinomycetes</taxon>
        <taxon>Propionibacteriales</taxon>
        <taxon>Nocardioidaceae</taxon>
        <taxon>Marmoricola</taxon>
    </lineage>
</organism>
<dbReference type="SUPFAM" id="SSF46689">
    <property type="entry name" value="Homeodomain-like"/>
    <property type="match status" value="1"/>
</dbReference>
<keyword evidence="2 4" id="KW-0238">DNA-binding</keyword>
<evidence type="ECO:0000256" key="3">
    <source>
        <dbReference type="ARBA" id="ARBA00023163"/>
    </source>
</evidence>
<dbReference type="GO" id="GO:0003700">
    <property type="term" value="F:DNA-binding transcription factor activity"/>
    <property type="evidence" value="ECO:0007669"/>
    <property type="project" value="TreeGrafter"/>
</dbReference>
<dbReference type="PROSITE" id="PS50977">
    <property type="entry name" value="HTH_TETR_2"/>
    <property type="match status" value="1"/>
</dbReference>
<dbReference type="InterPro" id="IPR050109">
    <property type="entry name" value="HTH-type_TetR-like_transc_reg"/>
</dbReference>
<dbReference type="InterPro" id="IPR001647">
    <property type="entry name" value="HTH_TetR"/>
</dbReference>
<dbReference type="Proteomes" id="UP000649179">
    <property type="component" value="Unassembled WGS sequence"/>
</dbReference>
<name>A0A917F3W5_9ACTN</name>
<dbReference type="PANTHER" id="PTHR30055">
    <property type="entry name" value="HTH-TYPE TRANSCRIPTIONAL REGULATOR RUTR"/>
    <property type="match status" value="1"/>
</dbReference>
<dbReference type="InterPro" id="IPR036271">
    <property type="entry name" value="Tet_transcr_reg_TetR-rel_C_sf"/>
</dbReference>
<reference evidence="6" key="1">
    <citation type="journal article" date="2014" name="Int. J. Syst. Evol. Microbiol.">
        <title>Complete genome sequence of Corynebacterium casei LMG S-19264T (=DSM 44701T), isolated from a smear-ripened cheese.</title>
        <authorList>
            <consortium name="US DOE Joint Genome Institute (JGI-PGF)"/>
            <person name="Walter F."/>
            <person name="Albersmeier A."/>
            <person name="Kalinowski J."/>
            <person name="Ruckert C."/>
        </authorList>
    </citation>
    <scope>NUCLEOTIDE SEQUENCE</scope>
    <source>
        <strain evidence="6">CGMCC 1.16067</strain>
    </source>
</reference>
<evidence type="ECO:0000313" key="6">
    <source>
        <dbReference type="EMBL" id="GGF47808.1"/>
    </source>
</evidence>
<dbReference type="SUPFAM" id="SSF48498">
    <property type="entry name" value="Tetracyclin repressor-like, C-terminal domain"/>
    <property type="match status" value="1"/>
</dbReference>
<comment type="caution">
    <text evidence="6">The sequence shown here is derived from an EMBL/GenBank/DDBJ whole genome shotgun (WGS) entry which is preliminary data.</text>
</comment>